<dbReference type="GO" id="GO:0016779">
    <property type="term" value="F:nucleotidyltransferase activity"/>
    <property type="evidence" value="ECO:0007669"/>
    <property type="project" value="UniProtKB-KW"/>
</dbReference>
<dbReference type="PROSITE" id="PS52020">
    <property type="entry name" value="CRESS_DNA_REP"/>
    <property type="match status" value="1"/>
</dbReference>
<sequence>MATQNEDGPSQFRRVFVTWNTPPIAPEEFEELLRSLPARYWCCSAEVGENGTLHYHAYLEYRSPTTFDRERRRFPGAHIDVAKAAGWQLRDYVAKQGKHADGPKASTQVEGSFKESGQVPRTPLKIKTESDSASDKKDLLYALVEQGLTAAEIIEADHSFIYRIKAIEALVEQRRRRMFADERRDVRLVVLMGPTGCGKTSWVYDNFDSVCRVTSYREKGNGVVFDAMDGQECLCLDEFNSQIPVEMFNTLTDRYPLDLPARYYDRCATYSTVVVCTNRRMSELYEDVRIEAPELFRAFLRRISEVRVFDKDGSSVVFDGEHAGEDALAAEGVVVPERDWLRALTDEVVRQARESSAKNLKKLSEN</sequence>
<keyword evidence="12" id="KW-0238">DNA-binding</keyword>
<comment type="cofactor">
    <cofactor evidence="1">
        <name>Mn(2+)</name>
        <dbReference type="ChEBI" id="CHEBI:29035"/>
    </cofactor>
</comment>
<dbReference type="AlphaFoldDB" id="A0A5C5BUN5"/>
<evidence type="ECO:0000313" key="18">
    <source>
        <dbReference type="EMBL" id="TNU89456.1"/>
    </source>
</evidence>
<name>A0A5C5BUN5_EGGLN</name>
<accession>A0A5C5BUN5</accession>
<feature type="domain" description="CRESS-DNA virus Rep endonuclease" evidence="17">
    <location>
        <begin position="9"/>
        <end position="119"/>
    </location>
</feature>
<keyword evidence="6" id="KW-0540">Nuclease</keyword>
<keyword evidence="7" id="KW-0479">Metal-binding</keyword>
<evidence type="ECO:0000259" key="17">
    <source>
        <dbReference type="PROSITE" id="PS52020"/>
    </source>
</evidence>
<dbReference type="Gene3D" id="3.40.1310.20">
    <property type="match status" value="1"/>
</dbReference>
<keyword evidence="10" id="KW-0378">Hydrolase</keyword>
<dbReference type="Proteomes" id="UP000312594">
    <property type="component" value="Unassembled WGS sequence"/>
</dbReference>
<evidence type="ECO:0000313" key="19">
    <source>
        <dbReference type="Proteomes" id="UP000312594"/>
    </source>
</evidence>
<dbReference type="GO" id="GO:0006260">
    <property type="term" value="P:DNA replication"/>
    <property type="evidence" value="ECO:0007669"/>
    <property type="project" value="UniProtKB-KW"/>
</dbReference>
<dbReference type="GO" id="GO:0003677">
    <property type="term" value="F:DNA binding"/>
    <property type="evidence" value="ECO:0007669"/>
    <property type="project" value="UniProtKB-KW"/>
</dbReference>
<evidence type="ECO:0000256" key="16">
    <source>
        <dbReference type="SAM" id="MobiDB-lite"/>
    </source>
</evidence>
<dbReference type="RefSeq" id="WP_139912844.1">
    <property type="nucleotide sequence ID" value="NZ_VEVP01000028.1"/>
</dbReference>
<evidence type="ECO:0000256" key="10">
    <source>
        <dbReference type="ARBA" id="ARBA00022801"/>
    </source>
</evidence>
<dbReference type="GO" id="GO:0016787">
    <property type="term" value="F:hydrolase activity"/>
    <property type="evidence" value="ECO:0007669"/>
    <property type="project" value="UniProtKB-KW"/>
</dbReference>
<dbReference type="GO" id="GO:0000166">
    <property type="term" value="F:nucleotide binding"/>
    <property type="evidence" value="ECO:0007669"/>
    <property type="project" value="UniProtKB-KW"/>
</dbReference>
<evidence type="ECO:0000256" key="14">
    <source>
        <dbReference type="ARBA" id="ARBA00030754"/>
    </source>
</evidence>
<keyword evidence="4" id="KW-0548">Nucleotidyltransferase</keyword>
<evidence type="ECO:0000256" key="1">
    <source>
        <dbReference type="ARBA" id="ARBA00001936"/>
    </source>
</evidence>
<dbReference type="SUPFAM" id="SSF52540">
    <property type="entry name" value="P-loop containing nucleoside triphosphate hydrolases"/>
    <property type="match status" value="1"/>
</dbReference>
<keyword evidence="5" id="KW-0235">DNA replication</keyword>
<dbReference type="Pfam" id="PF00910">
    <property type="entry name" value="RNA_helicase"/>
    <property type="match status" value="1"/>
</dbReference>
<dbReference type="EMBL" id="VEVP01000028">
    <property type="protein sequence ID" value="TNU89456.1"/>
    <property type="molecule type" value="Genomic_DNA"/>
</dbReference>
<evidence type="ECO:0000256" key="4">
    <source>
        <dbReference type="ARBA" id="ARBA00022695"/>
    </source>
</evidence>
<keyword evidence="13" id="KW-0511">Multifunctional enzyme</keyword>
<comment type="caution">
    <text evidence="18">The sequence shown here is derived from an EMBL/GenBank/DDBJ whole genome shotgun (WGS) entry which is preliminary data.</text>
</comment>
<evidence type="ECO:0000256" key="11">
    <source>
        <dbReference type="ARBA" id="ARBA00023124"/>
    </source>
</evidence>
<protein>
    <recommendedName>
        <fullName evidence="14">ATP-dependent helicase Rep</fullName>
    </recommendedName>
    <alternativeName>
        <fullName evidence="15">RepP</fullName>
    </alternativeName>
</protein>
<evidence type="ECO:0000256" key="5">
    <source>
        <dbReference type="ARBA" id="ARBA00022705"/>
    </source>
</evidence>
<evidence type="ECO:0000256" key="9">
    <source>
        <dbReference type="ARBA" id="ARBA00022759"/>
    </source>
</evidence>
<dbReference type="GO" id="GO:0003723">
    <property type="term" value="F:RNA binding"/>
    <property type="evidence" value="ECO:0007669"/>
    <property type="project" value="InterPro"/>
</dbReference>
<dbReference type="GO" id="GO:0003724">
    <property type="term" value="F:RNA helicase activity"/>
    <property type="evidence" value="ECO:0007669"/>
    <property type="project" value="InterPro"/>
</dbReference>
<evidence type="ECO:0000256" key="7">
    <source>
        <dbReference type="ARBA" id="ARBA00022723"/>
    </source>
</evidence>
<evidence type="ECO:0000256" key="13">
    <source>
        <dbReference type="ARBA" id="ARBA00023268"/>
    </source>
</evidence>
<gene>
    <name evidence="18" type="ORF">FIC87_11220</name>
</gene>
<dbReference type="GO" id="GO:0004519">
    <property type="term" value="F:endonuclease activity"/>
    <property type="evidence" value="ECO:0007669"/>
    <property type="project" value="UniProtKB-KW"/>
</dbReference>
<comment type="similarity">
    <text evidence="2">Belongs to the nanoviruses/circoviruses replication-associated protein family.</text>
</comment>
<dbReference type="GO" id="GO:0046872">
    <property type="term" value="F:metal ion binding"/>
    <property type="evidence" value="ECO:0007669"/>
    <property type="project" value="UniProtKB-KW"/>
</dbReference>
<feature type="region of interest" description="Disordered" evidence="16">
    <location>
        <begin position="98"/>
        <end position="130"/>
    </location>
</feature>
<evidence type="ECO:0000256" key="2">
    <source>
        <dbReference type="ARBA" id="ARBA00008545"/>
    </source>
</evidence>
<dbReference type="SUPFAM" id="SSF55464">
    <property type="entry name" value="Origin of replication-binding domain, RBD-like"/>
    <property type="match status" value="1"/>
</dbReference>
<dbReference type="InterPro" id="IPR027417">
    <property type="entry name" value="P-loop_NTPase"/>
</dbReference>
<dbReference type="Pfam" id="PF02407">
    <property type="entry name" value="Viral_Rep"/>
    <property type="match status" value="1"/>
</dbReference>
<dbReference type="InterPro" id="IPR000605">
    <property type="entry name" value="Helicase_SF3_ssDNA/RNA_vir"/>
</dbReference>
<organism evidence="18 19">
    <name type="scientific">Eggerthella lenta</name>
    <name type="common">Eubacterium lentum</name>
    <dbReference type="NCBI Taxonomy" id="84112"/>
    <lineage>
        <taxon>Bacteria</taxon>
        <taxon>Bacillati</taxon>
        <taxon>Actinomycetota</taxon>
        <taxon>Coriobacteriia</taxon>
        <taxon>Eggerthellales</taxon>
        <taxon>Eggerthellaceae</taxon>
        <taxon>Eggerthella</taxon>
    </lineage>
</organism>
<evidence type="ECO:0000256" key="15">
    <source>
        <dbReference type="ARBA" id="ARBA00032243"/>
    </source>
</evidence>
<evidence type="ECO:0000256" key="12">
    <source>
        <dbReference type="ARBA" id="ARBA00023125"/>
    </source>
</evidence>
<proteinExistence type="inferred from homology"/>
<evidence type="ECO:0000256" key="8">
    <source>
        <dbReference type="ARBA" id="ARBA00022741"/>
    </source>
</evidence>
<keyword evidence="11" id="KW-0190">Covalent protein-DNA linkage</keyword>
<dbReference type="InterPro" id="IPR049912">
    <property type="entry name" value="CRESS_DNA_REP"/>
</dbReference>
<keyword evidence="9" id="KW-0255">Endonuclease</keyword>
<keyword evidence="3" id="KW-0808">Transferase</keyword>
<keyword evidence="8" id="KW-0547">Nucleotide-binding</keyword>
<evidence type="ECO:0000256" key="3">
    <source>
        <dbReference type="ARBA" id="ARBA00022679"/>
    </source>
</evidence>
<reference evidence="18 19" key="1">
    <citation type="journal article" date="2005" name="Appl. Environ. Microbiol.">
        <title>Intestinal bacterial communities that produce active estrogen-like compounds enterodiol and enterolactone in humans.</title>
        <authorList>
            <person name="Clavel T."/>
            <person name="Henderson G."/>
            <person name="Alpert C.A."/>
            <person name="Philippe C."/>
            <person name="Rigottier-Gois L."/>
            <person name="Dore J."/>
            <person name="Blaut M."/>
        </authorList>
    </citation>
    <scope>NUCLEOTIDE SEQUENCE [LARGE SCALE GENOMIC DNA]</scope>
    <source>
        <strain evidence="18 19">SECO-MT75m2</strain>
    </source>
</reference>
<evidence type="ECO:0000256" key="6">
    <source>
        <dbReference type="ARBA" id="ARBA00022722"/>
    </source>
</evidence>